<keyword evidence="1" id="KW-1133">Transmembrane helix</keyword>
<keyword evidence="1" id="KW-0472">Membrane</keyword>
<dbReference type="AlphaFoldDB" id="A0AAE0K0P6"/>
<evidence type="ECO:0000256" key="1">
    <source>
        <dbReference type="SAM" id="Phobius"/>
    </source>
</evidence>
<evidence type="ECO:0000313" key="3">
    <source>
        <dbReference type="Proteomes" id="UP001285441"/>
    </source>
</evidence>
<dbReference type="Proteomes" id="UP001285441">
    <property type="component" value="Unassembled WGS sequence"/>
</dbReference>
<sequence>METFCDRNGDPALKLSVLDPLPPSAKDALCNHLWANLHPATSQRLHSPNINLDAYWTYYHKECSNALHDGGRHVATRTHNDIIECAHQLQAGMLRDDIKTLLSSKLSTEHANKDEMLDNSVDLAASLLLMASFGTFSYGFSGKSRVCWNTPTSLRDFLATYFEPEPKSTFANNSNETVKLEKIFKASNLDRIAGLEIVWTDNLVDHLRLTDDDTRVHIFHHVSFLNIQRHNNTGLLPGGLAEESLQTLALLFPSADRETKRWFAKLPKSDNVLDAQLLHCGRLKTDDRQIDRFKFWRERLVMLKQVFDEAQPGTMGQWWYDRRNGVQWYTFWVAVLVLVLTIVFGLVQSIEGGLQVYYSHQALHTSELDRGLHARRWERMPG</sequence>
<reference evidence="2" key="1">
    <citation type="journal article" date="2023" name="Mol. Phylogenet. Evol.">
        <title>Genome-scale phylogeny and comparative genomics of the fungal order Sordariales.</title>
        <authorList>
            <person name="Hensen N."/>
            <person name="Bonometti L."/>
            <person name="Westerberg I."/>
            <person name="Brannstrom I.O."/>
            <person name="Guillou S."/>
            <person name="Cros-Aarteil S."/>
            <person name="Calhoun S."/>
            <person name="Haridas S."/>
            <person name="Kuo A."/>
            <person name="Mondo S."/>
            <person name="Pangilinan J."/>
            <person name="Riley R."/>
            <person name="LaButti K."/>
            <person name="Andreopoulos B."/>
            <person name="Lipzen A."/>
            <person name="Chen C."/>
            <person name="Yan M."/>
            <person name="Daum C."/>
            <person name="Ng V."/>
            <person name="Clum A."/>
            <person name="Steindorff A."/>
            <person name="Ohm R.A."/>
            <person name="Martin F."/>
            <person name="Silar P."/>
            <person name="Natvig D.O."/>
            <person name="Lalanne C."/>
            <person name="Gautier V."/>
            <person name="Ament-Velasquez S.L."/>
            <person name="Kruys A."/>
            <person name="Hutchinson M.I."/>
            <person name="Powell A.J."/>
            <person name="Barry K."/>
            <person name="Miller A.N."/>
            <person name="Grigoriev I.V."/>
            <person name="Debuchy R."/>
            <person name="Gladieux P."/>
            <person name="Hiltunen Thoren M."/>
            <person name="Johannesson H."/>
        </authorList>
    </citation>
    <scope>NUCLEOTIDE SEQUENCE</scope>
    <source>
        <strain evidence="2">CBS 232.78</strain>
    </source>
</reference>
<keyword evidence="1" id="KW-0812">Transmembrane</keyword>
<proteinExistence type="predicted"/>
<dbReference type="EMBL" id="JAULSW010000011">
    <property type="protein sequence ID" value="KAK3367854.1"/>
    <property type="molecule type" value="Genomic_DNA"/>
</dbReference>
<reference evidence="2" key="2">
    <citation type="submission" date="2023-06" db="EMBL/GenBank/DDBJ databases">
        <authorList>
            <consortium name="Lawrence Berkeley National Laboratory"/>
            <person name="Haridas S."/>
            <person name="Hensen N."/>
            <person name="Bonometti L."/>
            <person name="Westerberg I."/>
            <person name="Brannstrom I.O."/>
            <person name="Guillou S."/>
            <person name="Cros-Aarteil S."/>
            <person name="Calhoun S."/>
            <person name="Kuo A."/>
            <person name="Mondo S."/>
            <person name="Pangilinan J."/>
            <person name="Riley R."/>
            <person name="LaButti K."/>
            <person name="Andreopoulos B."/>
            <person name="Lipzen A."/>
            <person name="Chen C."/>
            <person name="Yanf M."/>
            <person name="Daum C."/>
            <person name="Ng V."/>
            <person name="Clum A."/>
            <person name="Steindorff A."/>
            <person name="Ohm R."/>
            <person name="Martin F."/>
            <person name="Silar P."/>
            <person name="Natvig D."/>
            <person name="Lalanne C."/>
            <person name="Gautier V."/>
            <person name="Ament-velasquez S.L."/>
            <person name="Kruys A."/>
            <person name="Hutchinson M.I."/>
            <person name="Powell A.J."/>
            <person name="Barry K."/>
            <person name="Miller A.N."/>
            <person name="Grigoriev I.V."/>
            <person name="Debuchy R."/>
            <person name="Gladieux P."/>
            <person name="Thoren M.H."/>
            <person name="Johannesson H."/>
        </authorList>
    </citation>
    <scope>NUCLEOTIDE SEQUENCE</scope>
    <source>
        <strain evidence="2">CBS 232.78</strain>
    </source>
</reference>
<accession>A0AAE0K0P6</accession>
<evidence type="ECO:0000313" key="2">
    <source>
        <dbReference type="EMBL" id="KAK3367854.1"/>
    </source>
</evidence>
<keyword evidence="3" id="KW-1185">Reference proteome</keyword>
<comment type="caution">
    <text evidence="2">The sequence shown here is derived from an EMBL/GenBank/DDBJ whole genome shotgun (WGS) entry which is preliminary data.</text>
</comment>
<protein>
    <submittedName>
        <fullName evidence="2">Uncharacterized protein</fullName>
    </submittedName>
</protein>
<name>A0AAE0K0P6_9PEZI</name>
<feature type="transmembrane region" description="Helical" evidence="1">
    <location>
        <begin position="328"/>
        <end position="347"/>
    </location>
</feature>
<organism evidence="2 3">
    <name type="scientific">Podospora didyma</name>
    <dbReference type="NCBI Taxonomy" id="330526"/>
    <lineage>
        <taxon>Eukaryota</taxon>
        <taxon>Fungi</taxon>
        <taxon>Dikarya</taxon>
        <taxon>Ascomycota</taxon>
        <taxon>Pezizomycotina</taxon>
        <taxon>Sordariomycetes</taxon>
        <taxon>Sordariomycetidae</taxon>
        <taxon>Sordariales</taxon>
        <taxon>Podosporaceae</taxon>
        <taxon>Podospora</taxon>
    </lineage>
</organism>
<gene>
    <name evidence="2" type="ORF">B0H63DRAFT_442549</name>
</gene>